<comment type="caution">
    <text evidence="1">The sequence shown here is derived from an EMBL/GenBank/DDBJ whole genome shotgun (WGS) entry which is preliminary data.</text>
</comment>
<protein>
    <submittedName>
        <fullName evidence="1">Efflux RND transporter periplasmic adaptor subunit</fullName>
    </submittedName>
</protein>
<dbReference type="Proteomes" id="UP001595445">
    <property type="component" value="Unassembled WGS sequence"/>
</dbReference>
<dbReference type="SUPFAM" id="SSF111369">
    <property type="entry name" value="HlyD-like secretion proteins"/>
    <property type="match status" value="1"/>
</dbReference>
<keyword evidence="2" id="KW-1185">Reference proteome</keyword>
<dbReference type="EMBL" id="JBHRSM010000001">
    <property type="protein sequence ID" value="MFC3084863.1"/>
    <property type="molecule type" value="Genomic_DNA"/>
</dbReference>
<gene>
    <name evidence="1" type="ORF">ACFOD6_02265</name>
</gene>
<evidence type="ECO:0000313" key="2">
    <source>
        <dbReference type="Proteomes" id="UP001595445"/>
    </source>
</evidence>
<organism evidence="1 2">
    <name type="scientific">Tabrizicola soli</name>
    <dbReference type="NCBI Taxonomy" id="2185115"/>
    <lineage>
        <taxon>Bacteria</taxon>
        <taxon>Pseudomonadati</taxon>
        <taxon>Pseudomonadota</taxon>
        <taxon>Alphaproteobacteria</taxon>
        <taxon>Rhodobacterales</taxon>
        <taxon>Paracoccaceae</taxon>
        <taxon>Tabrizicola</taxon>
    </lineage>
</organism>
<evidence type="ECO:0000313" key="1">
    <source>
        <dbReference type="EMBL" id="MFC3084863.1"/>
    </source>
</evidence>
<dbReference type="RefSeq" id="WP_197642662.1">
    <property type="nucleotide sequence ID" value="NZ_JAEACP010000005.1"/>
</dbReference>
<proteinExistence type="predicted"/>
<dbReference type="Gene3D" id="1.10.287.470">
    <property type="entry name" value="Helix hairpin bin"/>
    <property type="match status" value="1"/>
</dbReference>
<reference evidence="2" key="1">
    <citation type="journal article" date="2019" name="Int. J. Syst. Evol. Microbiol.">
        <title>The Global Catalogue of Microorganisms (GCM) 10K type strain sequencing project: providing services to taxonomists for standard genome sequencing and annotation.</title>
        <authorList>
            <consortium name="The Broad Institute Genomics Platform"/>
            <consortium name="The Broad Institute Genome Sequencing Center for Infectious Disease"/>
            <person name="Wu L."/>
            <person name="Ma J."/>
        </authorList>
    </citation>
    <scope>NUCLEOTIDE SEQUENCE [LARGE SCALE GENOMIC DNA]</scope>
    <source>
        <strain evidence="2">KCTC 62102</strain>
    </source>
</reference>
<accession>A0ABV7DQP5</accession>
<dbReference type="PANTHER" id="PTHR30469">
    <property type="entry name" value="MULTIDRUG RESISTANCE PROTEIN MDTA"/>
    <property type="match status" value="1"/>
</dbReference>
<dbReference type="Gene3D" id="2.40.420.20">
    <property type="match status" value="1"/>
</dbReference>
<dbReference type="PANTHER" id="PTHR30469:SF15">
    <property type="entry name" value="HLYD FAMILY OF SECRETION PROTEINS"/>
    <property type="match status" value="1"/>
</dbReference>
<sequence>MRFLARSLTGLFLLVLTLALLGAAALLLGGAIRASLQPGGPGQPAEERVVAANVTRLEPTRVTPVLTAYGKVEARRALDLRARQSGSVVWVAEGFRNGLSVRSGEVLVRLDPAPAQEALALAQADLAEATASDTQAQAAVILARDDLAAAEAQVVLRRQALDRQRQIEARGAGSSQAVETAELALSAAEQAVLSRRQALAQAEAAVDQAKVAVTRAGIALAEAERALSETEIRAGLSGRVDGVALVPGALVGANEVIGRIIDPSALDVAVRLSTAQFALLVGPDGALGPAPVTLGAAGLTGRLERAAAAVAEGQTGRMVYVALDPSPAAEALLQPGDFVEVRIEEPPLADVARLPALAVGRNGTLLALAEGDRLQEIPVEVLRRQGDDVLVRVAALAGREVVLERSALLGEGIRIRPVRPGAGAGLVPLSEARRAELVALVEADAAMPEAAKARLLDELKAGAIPAATLERLEGRTGG</sequence>
<name>A0ABV7DQP5_9RHOB</name>
<dbReference type="Gene3D" id="2.40.50.100">
    <property type="match status" value="1"/>
</dbReference>